<evidence type="ECO:0000313" key="6">
    <source>
        <dbReference type="EMBL" id="BDI32013.1"/>
    </source>
</evidence>
<keyword evidence="2" id="KW-0479">Metal-binding</keyword>
<dbReference type="GO" id="GO:0046872">
    <property type="term" value="F:metal ion binding"/>
    <property type="evidence" value="ECO:0007669"/>
    <property type="project" value="UniProtKB-KW"/>
</dbReference>
<dbReference type="InterPro" id="IPR024087">
    <property type="entry name" value="Creatininase-like_sf"/>
</dbReference>
<dbReference type="AlphaFoldDB" id="A0A402D6D4"/>
<dbReference type="GO" id="GO:0016811">
    <property type="term" value="F:hydrolase activity, acting on carbon-nitrogen (but not peptide) bonds, in linear amides"/>
    <property type="evidence" value="ECO:0007669"/>
    <property type="project" value="TreeGrafter"/>
</dbReference>
<dbReference type="Pfam" id="PF02633">
    <property type="entry name" value="Creatininase"/>
    <property type="match status" value="1"/>
</dbReference>
<accession>A0A402D6D4</accession>
<evidence type="ECO:0000256" key="3">
    <source>
        <dbReference type="ARBA" id="ARBA00022801"/>
    </source>
</evidence>
<dbReference type="GO" id="GO:0009231">
    <property type="term" value="P:riboflavin biosynthetic process"/>
    <property type="evidence" value="ECO:0007669"/>
    <property type="project" value="TreeGrafter"/>
</dbReference>
<evidence type="ECO:0000256" key="4">
    <source>
        <dbReference type="ARBA" id="ARBA00022833"/>
    </source>
</evidence>
<keyword evidence="7" id="KW-1185">Reference proteome</keyword>
<evidence type="ECO:0000256" key="2">
    <source>
        <dbReference type="ARBA" id="ARBA00022723"/>
    </source>
</evidence>
<evidence type="ECO:0000256" key="5">
    <source>
        <dbReference type="ARBA" id="ARBA00024029"/>
    </source>
</evidence>
<dbReference type="InterPro" id="IPR003785">
    <property type="entry name" value="Creatininase/forma_Hydrolase"/>
</dbReference>
<dbReference type="PANTHER" id="PTHR35005:SF1">
    <property type="entry name" value="2-AMINO-5-FORMYLAMINO-6-RIBOSYLAMINOPYRIMIDIN-4(3H)-ONE 5'-MONOPHOSPHATE DEFORMYLASE"/>
    <property type="match status" value="1"/>
</dbReference>
<proteinExistence type="inferred from homology"/>
<sequence length="284" mass="30796">MFPDELEAAFTACPVVYFPQGLCEPHGPHCALGLDALKAHAVACLAARASGGVVAPPDYWHIHEVSGYAGWAAKNIGEVPRSWLTSLPPWRHFQNVCYHIRTADALGFHAAIFLTGHYGPNWEDLKTLLSLVQPHAGVRLYGLPDFEANTSGFDGRGGDHAGKVETSLLWALEPDCVDISRLPPPGAPGPHFAMGLDARLADRRIGERMAAEEAAWLGAKSQQMRAEYAAIGASPTLRTFADVETLWETVIALHLPEFLTMKVWGDDPPPGPDSVWRANQALPV</sequence>
<dbReference type="EMBL" id="AP025739">
    <property type="protein sequence ID" value="BDI32013.1"/>
    <property type="molecule type" value="Genomic_DNA"/>
</dbReference>
<dbReference type="PANTHER" id="PTHR35005">
    <property type="entry name" value="3-DEHYDRO-SCYLLO-INOSOSE HYDROLASE"/>
    <property type="match status" value="1"/>
</dbReference>
<dbReference type="SUPFAM" id="SSF102215">
    <property type="entry name" value="Creatininase"/>
    <property type="match status" value="1"/>
</dbReference>
<protein>
    <submittedName>
        <fullName evidence="6">Uncharacterized protein</fullName>
    </submittedName>
</protein>
<comment type="similarity">
    <text evidence="5">Belongs to the creatininase superfamily.</text>
</comment>
<dbReference type="Proteomes" id="UP000287394">
    <property type="component" value="Chromosome"/>
</dbReference>
<keyword evidence="3" id="KW-0378">Hydrolase</keyword>
<dbReference type="Gene3D" id="3.40.50.10310">
    <property type="entry name" value="Creatininase"/>
    <property type="match status" value="1"/>
</dbReference>
<name>A0A402D6D4_9BACT</name>
<dbReference type="KEGG" id="ccot:CCAX7_40640"/>
<gene>
    <name evidence="6" type="ORF">CCAX7_40640</name>
</gene>
<organism evidence="6 7">
    <name type="scientific">Capsulimonas corticalis</name>
    <dbReference type="NCBI Taxonomy" id="2219043"/>
    <lineage>
        <taxon>Bacteria</taxon>
        <taxon>Bacillati</taxon>
        <taxon>Armatimonadota</taxon>
        <taxon>Armatimonadia</taxon>
        <taxon>Capsulimonadales</taxon>
        <taxon>Capsulimonadaceae</taxon>
        <taxon>Capsulimonas</taxon>
    </lineage>
</organism>
<evidence type="ECO:0000256" key="1">
    <source>
        <dbReference type="ARBA" id="ARBA00001947"/>
    </source>
</evidence>
<keyword evidence="4" id="KW-0862">Zinc</keyword>
<reference evidence="6 7" key="1">
    <citation type="journal article" date="2019" name="Int. J. Syst. Evol. Microbiol.">
        <title>Capsulimonas corticalis gen. nov., sp. nov., an aerobic capsulated bacterium, of a novel bacterial order, Capsulimonadales ord. nov., of the class Armatimonadia of the phylum Armatimonadetes.</title>
        <authorList>
            <person name="Li J."/>
            <person name="Kudo C."/>
            <person name="Tonouchi A."/>
        </authorList>
    </citation>
    <scope>NUCLEOTIDE SEQUENCE [LARGE SCALE GENOMIC DNA]</scope>
    <source>
        <strain evidence="6 7">AX-7</strain>
    </source>
</reference>
<comment type="cofactor">
    <cofactor evidence="1">
        <name>Zn(2+)</name>
        <dbReference type="ChEBI" id="CHEBI:29105"/>
    </cofactor>
</comment>
<evidence type="ECO:0000313" key="7">
    <source>
        <dbReference type="Proteomes" id="UP000287394"/>
    </source>
</evidence>